<organism evidence="13 14">
    <name type="scientific">Porcisia hertigi</name>
    <dbReference type="NCBI Taxonomy" id="2761500"/>
    <lineage>
        <taxon>Eukaryota</taxon>
        <taxon>Discoba</taxon>
        <taxon>Euglenozoa</taxon>
        <taxon>Kinetoplastea</taxon>
        <taxon>Metakinetoplastina</taxon>
        <taxon>Trypanosomatida</taxon>
        <taxon>Trypanosomatidae</taxon>
        <taxon>Leishmaniinae</taxon>
        <taxon>Porcisia</taxon>
    </lineage>
</organism>
<evidence type="ECO:0000313" key="14">
    <source>
        <dbReference type="Proteomes" id="UP000674318"/>
    </source>
</evidence>
<feature type="compositionally biased region" description="Polar residues" evidence="11">
    <location>
        <begin position="18"/>
        <end position="35"/>
    </location>
</feature>
<protein>
    <recommendedName>
        <fullName evidence="12">RING-type domain-containing protein</fullName>
    </recommendedName>
</protein>
<keyword evidence="7" id="KW-0833">Ubl conjugation pathway</keyword>
<dbReference type="RefSeq" id="XP_067758241.1">
    <property type="nucleotide sequence ID" value="XM_067901239.1"/>
</dbReference>
<dbReference type="AlphaFoldDB" id="A0A836ITC7"/>
<keyword evidence="4" id="KW-0963">Cytoplasm</keyword>
<dbReference type="Proteomes" id="UP000674318">
    <property type="component" value="Unassembled WGS sequence"/>
</dbReference>
<dbReference type="GO" id="GO:0005737">
    <property type="term" value="C:cytoplasm"/>
    <property type="evidence" value="ECO:0007669"/>
    <property type="project" value="UniProtKB-SubCell"/>
</dbReference>
<evidence type="ECO:0000256" key="11">
    <source>
        <dbReference type="SAM" id="MobiDB-lite"/>
    </source>
</evidence>
<keyword evidence="14" id="KW-1185">Reference proteome</keyword>
<evidence type="ECO:0000256" key="6">
    <source>
        <dbReference type="ARBA" id="ARBA00022771"/>
    </source>
</evidence>
<dbReference type="InterPro" id="IPR024766">
    <property type="entry name" value="Znf_RING_H2"/>
</dbReference>
<comment type="subcellular location">
    <subcellularLocation>
        <location evidence="2">Cytoplasm</location>
    </subcellularLocation>
    <subcellularLocation>
        <location evidence="1">Nucleus</location>
    </subcellularLocation>
</comment>
<evidence type="ECO:0000256" key="5">
    <source>
        <dbReference type="ARBA" id="ARBA00022723"/>
    </source>
</evidence>
<dbReference type="Pfam" id="PF12678">
    <property type="entry name" value="zf-rbx1"/>
    <property type="match status" value="1"/>
</dbReference>
<evidence type="ECO:0000256" key="2">
    <source>
        <dbReference type="ARBA" id="ARBA00004496"/>
    </source>
</evidence>
<dbReference type="Gene3D" id="3.30.40.10">
    <property type="entry name" value="Zinc/RING finger domain, C3HC4 (zinc finger)"/>
    <property type="match status" value="1"/>
</dbReference>
<dbReference type="GeneID" id="94291316"/>
<keyword evidence="9" id="KW-0539">Nucleus</keyword>
<evidence type="ECO:0000256" key="10">
    <source>
        <dbReference type="PROSITE-ProRule" id="PRU00175"/>
    </source>
</evidence>
<keyword evidence="6 10" id="KW-0863">Zinc-finger</keyword>
<dbReference type="InterPro" id="IPR013083">
    <property type="entry name" value="Znf_RING/FYVE/PHD"/>
</dbReference>
<evidence type="ECO:0000256" key="1">
    <source>
        <dbReference type="ARBA" id="ARBA00004123"/>
    </source>
</evidence>
<keyword evidence="8" id="KW-0862">Zinc</keyword>
<dbReference type="KEGG" id="phet:94291316"/>
<accession>A0A836ITC7</accession>
<dbReference type="PANTHER" id="PTHR11210">
    <property type="entry name" value="RING BOX"/>
    <property type="match status" value="1"/>
</dbReference>
<comment type="caution">
    <text evidence="13">The sequence shown here is derived from an EMBL/GenBank/DDBJ whole genome shotgun (WGS) entry which is preliminary data.</text>
</comment>
<dbReference type="GO" id="GO:0005634">
    <property type="term" value="C:nucleus"/>
    <property type="evidence" value="ECO:0007669"/>
    <property type="project" value="UniProtKB-SubCell"/>
</dbReference>
<name>A0A836ITC7_9TRYP</name>
<evidence type="ECO:0000256" key="7">
    <source>
        <dbReference type="ARBA" id="ARBA00022786"/>
    </source>
</evidence>
<dbReference type="PROSITE" id="PS50089">
    <property type="entry name" value="ZF_RING_2"/>
    <property type="match status" value="1"/>
</dbReference>
<dbReference type="InterPro" id="IPR051031">
    <property type="entry name" value="RING-box_E3_Ubiquitin_Ligase"/>
</dbReference>
<reference evidence="13 14" key="1">
    <citation type="submission" date="2021-02" db="EMBL/GenBank/DDBJ databases">
        <title>Porcisia hertigi Genome sequencing and assembly.</title>
        <authorList>
            <person name="Almutairi H."/>
            <person name="Gatherer D."/>
        </authorList>
    </citation>
    <scope>NUCLEOTIDE SEQUENCE [LARGE SCALE GENOMIC DNA]</scope>
    <source>
        <strain evidence="13 14">C119</strain>
    </source>
</reference>
<dbReference type="InterPro" id="IPR001841">
    <property type="entry name" value="Znf_RING"/>
</dbReference>
<evidence type="ECO:0000256" key="4">
    <source>
        <dbReference type="ARBA" id="ARBA00022490"/>
    </source>
</evidence>
<gene>
    <name evidence="13" type="ORF">JKF63_05271</name>
</gene>
<comment type="pathway">
    <text evidence="3">Protein modification; protein ubiquitination.</text>
</comment>
<evidence type="ECO:0000256" key="3">
    <source>
        <dbReference type="ARBA" id="ARBA00004906"/>
    </source>
</evidence>
<sequence>MKASALSTAVSSSLQTLESPTSVTPPVAESTSSGGDTACVATSRAPCKITAQQWDTVAVWSWNAQTRVCAICKNSLADHCINCLAKVSSLCTSSGTTSTLAAPGAPLAVKAERSSATKSEASTLPPPLTTTAKNPHLATLGDLSDKCCVAWGTCGHVYHYHCISRWLQMRSICPVCGRQWHLHKITSNE</sequence>
<evidence type="ECO:0000256" key="9">
    <source>
        <dbReference type="ARBA" id="ARBA00023242"/>
    </source>
</evidence>
<feature type="domain" description="RING-type" evidence="12">
    <location>
        <begin position="154"/>
        <end position="176"/>
    </location>
</feature>
<keyword evidence="5" id="KW-0479">Metal-binding</keyword>
<dbReference type="OrthoDB" id="8962942at2759"/>
<evidence type="ECO:0000313" key="13">
    <source>
        <dbReference type="EMBL" id="KAG5508773.1"/>
    </source>
</evidence>
<proteinExistence type="predicted"/>
<feature type="region of interest" description="Disordered" evidence="11">
    <location>
        <begin position="17"/>
        <end position="37"/>
    </location>
</feature>
<dbReference type="GO" id="GO:0008270">
    <property type="term" value="F:zinc ion binding"/>
    <property type="evidence" value="ECO:0007669"/>
    <property type="project" value="UniProtKB-KW"/>
</dbReference>
<evidence type="ECO:0000259" key="12">
    <source>
        <dbReference type="PROSITE" id="PS50089"/>
    </source>
</evidence>
<evidence type="ECO:0000256" key="8">
    <source>
        <dbReference type="ARBA" id="ARBA00022833"/>
    </source>
</evidence>
<dbReference type="EMBL" id="JAFJZO010000016">
    <property type="protein sequence ID" value="KAG5508773.1"/>
    <property type="molecule type" value="Genomic_DNA"/>
</dbReference>
<dbReference type="SUPFAM" id="SSF57850">
    <property type="entry name" value="RING/U-box"/>
    <property type="match status" value="2"/>
</dbReference>